<evidence type="ECO:0000313" key="3">
    <source>
        <dbReference type="Proteomes" id="UP001196873"/>
    </source>
</evidence>
<accession>A0AAW4NJY3</accession>
<feature type="signal peptide" evidence="1">
    <location>
        <begin position="1"/>
        <end position="19"/>
    </location>
</feature>
<protein>
    <submittedName>
        <fullName evidence="2">DUF3575 domain-containing protein</fullName>
    </submittedName>
</protein>
<dbReference type="Pfam" id="PF12099">
    <property type="entry name" value="DUF3575"/>
    <property type="match status" value="1"/>
</dbReference>
<reference evidence="2" key="1">
    <citation type="submission" date="2021-07" db="EMBL/GenBank/DDBJ databases">
        <title>Genomic diversity and antimicrobial resistance of Prevotella spp. isolated from chronic lung disease airways.</title>
        <authorList>
            <person name="Webb K.A."/>
            <person name="Olagoke O.S."/>
            <person name="Baird T."/>
            <person name="Neill J."/>
            <person name="Pham A."/>
            <person name="Wells T.J."/>
            <person name="Ramsay K.A."/>
            <person name="Bell S.C."/>
            <person name="Sarovich D.S."/>
            <person name="Price E.P."/>
        </authorList>
    </citation>
    <scope>NUCLEOTIDE SEQUENCE</scope>
    <source>
        <strain evidence="2">SCHI0047.S.3</strain>
    </source>
</reference>
<proteinExistence type="predicted"/>
<sequence>MKKIILFFIMALGTIVSHAQKLSINTDVMMLATQTYNLGAEMTIGNRSTLGLTVFGNHNPYIHKDMKVVGVQPEYRYYFGGRPLYHHFVGVGLLAADYNVIHKHVRYDGYALGAGITFGYVFALSNKLALDAHAGVGLVGNSHTVTRMDGQAIELNDGSGLTREGFKSWHILPTKIGISLSYTIW</sequence>
<evidence type="ECO:0000256" key="1">
    <source>
        <dbReference type="SAM" id="SignalP"/>
    </source>
</evidence>
<comment type="caution">
    <text evidence="2">The sequence shown here is derived from an EMBL/GenBank/DDBJ whole genome shotgun (WGS) entry which is preliminary data.</text>
</comment>
<dbReference type="EMBL" id="JAHXRF010000006">
    <property type="protein sequence ID" value="MBW4865356.1"/>
    <property type="molecule type" value="Genomic_DNA"/>
</dbReference>
<name>A0AAW4NJY3_9BACT</name>
<dbReference type="RefSeq" id="WP_219425536.1">
    <property type="nucleotide sequence ID" value="NZ_JAHXQY010000006.1"/>
</dbReference>
<gene>
    <name evidence="2" type="ORF">KZY68_04885</name>
</gene>
<dbReference type="AlphaFoldDB" id="A0AAW4NJY3"/>
<evidence type="ECO:0000313" key="2">
    <source>
        <dbReference type="EMBL" id="MBW4865356.1"/>
    </source>
</evidence>
<dbReference type="Proteomes" id="UP001196873">
    <property type="component" value="Unassembled WGS sequence"/>
</dbReference>
<keyword evidence="1" id="KW-0732">Signal</keyword>
<dbReference type="InterPro" id="IPR021958">
    <property type="entry name" value="DUF3575"/>
</dbReference>
<organism evidence="2 3">
    <name type="scientific">Segatella salivae</name>
    <dbReference type="NCBI Taxonomy" id="228604"/>
    <lineage>
        <taxon>Bacteria</taxon>
        <taxon>Pseudomonadati</taxon>
        <taxon>Bacteroidota</taxon>
        <taxon>Bacteroidia</taxon>
        <taxon>Bacteroidales</taxon>
        <taxon>Prevotellaceae</taxon>
        <taxon>Segatella</taxon>
    </lineage>
</organism>
<feature type="chain" id="PRO_5043632897" evidence="1">
    <location>
        <begin position="20"/>
        <end position="185"/>
    </location>
</feature>